<dbReference type="NCBIfam" id="NF045542">
    <property type="entry name" value="Clp_rel_HeadMat"/>
    <property type="match status" value="1"/>
</dbReference>
<dbReference type="GO" id="GO:0004252">
    <property type="term" value="F:serine-type endopeptidase activity"/>
    <property type="evidence" value="ECO:0007669"/>
    <property type="project" value="InterPro"/>
</dbReference>
<dbReference type="PANTHER" id="PTHR10381">
    <property type="entry name" value="ATP-DEPENDENT CLP PROTEASE PROTEOLYTIC SUBUNIT"/>
    <property type="match status" value="1"/>
</dbReference>
<reference evidence="8 9" key="1">
    <citation type="submission" date="2011-06" db="EMBL/GenBank/DDBJ databases">
        <title>The Genome Sequence of Collinsella tanakaei YIT 12063.</title>
        <authorList>
            <consortium name="The Broad Institute Genome Sequencing Platform"/>
            <person name="Earl A."/>
            <person name="Ward D."/>
            <person name="Feldgarden M."/>
            <person name="Gevers D."/>
            <person name="Morotomi M."/>
            <person name="Young S.K."/>
            <person name="Zeng Q."/>
            <person name="Gargeya S."/>
            <person name="Fitzgerald M."/>
            <person name="Haas B."/>
            <person name="Abouelleil A."/>
            <person name="Alvarado L."/>
            <person name="Arachchi H.M."/>
            <person name="Berlin A."/>
            <person name="Brown A."/>
            <person name="Chapman S.B."/>
            <person name="Chen Z."/>
            <person name="Dunbar C."/>
            <person name="Freedman E."/>
            <person name="Gearin G."/>
            <person name="Gellesch M."/>
            <person name="Goldberg J."/>
            <person name="Griggs A."/>
            <person name="Gujja S."/>
            <person name="Heiman D."/>
            <person name="Howarth C."/>
            <person name="Larson L."/>
            <person name="Lui A."/>
            <person name="MacDonald P.J.P."/>
            <person name="Mehta T."/>
            <person name="Montmayeur A."/>
            <person name="Murphy C."/>
            <person name="Neiman D."/>
            <person name="Pearson M."/>
            <person name="Priest M."/>
            <person name="Roberts A."/>
            <person name="Saif S."/>
            <person name="Shea T."/>
            <person name="Shenoy N."/>
            <person name="Sisk P."/>
            <person name="Stolte C."/>
            <person name="Sykes S."/>
            <person name="Wortman J."/>
            <person name="Nusbaum C."/>
            <person name="Birren B."/>
        </authorList>
    </citation>
    <scope>NUCLEOTIDE SEQUENCE [LARGE SCALE GENOMIC DNA]</scope>
    <source>
        <strain evidence="8 9">YIT 12063</strain>
    </source>
</reference>
<evidence type="ECO:0000256" key="6">
    <source>
        <dbReference type="RuleBase" id="RU003567"/>
    </source>
</evidence>
<dbReference type="Pfam" id="PF00574">
    <property type="entry name" value="CLP_protease"/>
    <property type="match status" value="1"/>
</dbReference>
<gene>
    <name evidence="8" type="ORF">HMPREF9452_00396</name>
</gene>
<dbReference type="GO" id="GO:0051117">
    <property type="term" value="F:ATPase binding"/>
    <property type="evidence" value="ECO:0007669"/>
    <property type="project" value="TreeGrafter"/>
</dbReference>
<evidence type="ECO:0000313" key="8">
    <source>
        <dbReference type="EMBL" id="EGX67384.1"/>
    </source>
</evidence>
<evidence type="ECO:0000256" key="1">
    <source>
        <dbReference type="ARBA" id="ARBA00007039"/>
    </source>
</evidence>
<dbReference type="PATRIC" id="fig|742742.3.peg.381"/>
<evidence type="ECO:0000256" key="4">
    <source>
        <dbReference type="ARBA" id="ARBA00022801"/>
    </source>
</evidence>
<dbReference type="Proteomes" id="UP000004830">
    <property type="component" value="Unassembled WGS sequence"/>
</dbReference>
<evidence type="ECO:0000256" key="2">
    <source>
        <dbReference type="ARBA" id="ARBA00022490"/>
    </source>
</evidence>
<evidence type="ECO:0000313" key="9">
    <source>
        <dbReference type="Proteomes" id="UP000004830"/>
    </source>
</evidence>
<dbReference type="PRINTS" id="PR00127">
    <property type="entry name" value="CLPPROTEASEP"/>
</dbReference>
<dbReference type="GO" id="GO:0006515">
    <property type="term" value="P:protein quality control for misfolded or incompletely synthesized proteins"/>
    <property type="evidence" value="ECO:0007669"/>
    <property type="project" value="TreeGrafter"/>
</dbReference>
<protein>
    <recommendedName>
        <fullName evidence="6">ATP-dependent Clp protease proteolytic subunit</fullName>
    </recommendedName>
</protein>
<dbReference type="HOGENOM" id="CLU_052762_0_1_11"/>
<dbReference type="InterPro" id="IPR001907">
    <property type="entry name" value="ClpP"/>
</dbReference>
<dbReference type="RefSeq" id="WP_009140432.1">
    <property type="nucleotide sequence ID" value="NZ_JH126467.1"/>
</dbReference>
<comment type="similarity">
    <text evidence="1 6">Belongs to the peptidase S14 family.</text>
</comment>
<organism evidence="8 9">
    <name type="scientific">Collinsella tanakaei YIT 12063</name>
    <dbReference type="NCBI Taxonomy" id="742742"/>
    <lineage>
        <taxon>Bacteria</taxon>
        <taxon>Bacillati</taxon>
        <taxon>Actinomycetota</taxon>
        <taxon>Coriobacteriia</taxon>
        <taxon>Coriobacteriales</taxon>
        <taxon>Coriobacteriaceae</taxon>
        <taxon>Collinsella</taxon>
    </lineage>
</organism>
<dbReference type="AlphaFoldDB" id="G1WGD3"/>
<keyword evidence="5" id="KW-0720">Serine protease</keyword>
<dbReference type="OrthoDB" id="9806592at2"/>
<dbReference type="Gene3D" id="3.90.226.10">
    <property type="entry name" value="2-enoyl-CoA Hydratase, Chain A, domain 1"/>
    <property type="match status" value="1"/>
</dbReference>
<evidence type="ECO:0000256" key="7">
    <source>
        <dbReference type="SAM" id="MobiDB-lite"/>
    </source>
</evidence>
<dbReference type="EMBL" id="ADLS01000006">
    <property type="protein sequence ID" value="EGX67384.1"/>
    <property type="molecule type" value="Genomic_DNA"/>
</dbReference>
<keyword evidence="4" id="KW-0378">Hydrolase</keyword>
<dbReference type="STRING" id="742742.HMPREF9452_00396"/>
<evidence type="ECO:0000256" key="5">
    <source>
        <dbReference type="ARBA" id="ARBA00022825"/>
    </source>
</evidence>
<evidence type="ECO:0000256" key="3">
    <source>
        <dbReference type="ARBA" id="ARBA00022670"/>
    </source>
</evidence>
<dbReference type="SUPFAM" id="SSF52096">
    <property type="entry name" value="ClpP/crotonase"/>
    <property type="match status" value="1"/>
</dbReference>
<dbReference type="CDD" id="cd07016">
    <property type="entry name" value="S14_ClpP_1"/>
    <property type="match status" value="1"/>
</dbReference>
<keyword evidence="2" id="KW-0963">Cytoplasm</keyword>
<dbReference type="eggNOG" id="COG0740">
    <property type="taxonomic scope" value="Bacteria"/>
</dbReference>
<keyword evidence="3" id="KW-0645">Protease</keyword>
<comment type="caution">
    <text evidence="8">The sequence shown here is derived from an EMBL/GenBank/DDBJ whole genome shotgun (WGS) entry which is preliminary data.</text>
</comment>
<keyword evidence="9" id="KW-1185">Reference proteome</keyword>
<proteinExistence type="inferred from homology"/>
<name>G1WGD3_9ACTN</name>
<dbReference type="InterPro" id="IPR029045">
    <property type="entry name" value="ClpP/crotonase-like_dom_sf"/>
</dbReference>
<dbReference type="PANTHER" id="PTHR10381:SF70">
    <property type="entry name" value="ATP-DEPENDENT CLP PROTEASE PROTEOLYTIC SUBUNIT"/>
    <property type="match status" value="1"/>
</dbReference>
<dbReference type="GeneID" id="62758179"/>
<dbReference type="GO" id="GO:0004176">
    <property type="term" value="F:ATP-dependent peptidase activity"/>
    <property type="evidence" value="ECO:0007669"/>
    <property type="project" value="InterPro"/>
</dbReference>
<feature type="region of interest" description="Disordered" evidence="7">
    <location>
        <begin position="359"/>
        <end position="394"/>
    </location>
</feature>
<dbReference type="InterPro" id="IPR023562">
    <property type="entry name" value="ClpP/TepA"/>
</dbReference>
<accession>G1WGD3</accession>
<sequence length="408" mass="43107">MPRLFQPNKAKPITPVFNVADLGNGEAEITLYGEVMEESPKDYWSGESLDGVYISVQEFNEKLDSIKDASHITVHLNSCGGDLFAGLAIHNVLKALPATITVKVEGIAASAASVIACAGDEVVVMPGSIFMVHSAAAFLFGYYNSADLTTMCSQIDACNKSIVNVYAAKTGRDIAELSELVEAETWLIGDEIVDAGFADTLDESSTSTTEVDEDGEGIVTNGLHHDVSAFHNLPTARIAAAMKAGRPDTDKVTTEVEGDNPAAADAHISAAPPQAAEKEGEDMDYESLTLDNLRAERPDLIREVENAAATAERERIAAIDGIAASVPADMVEDAKYANPMDAAQLALAAMQRDAQARAAYVADAKEDEDDSGAEDVPAAPEPSEEEDEEAKAKAEVADAIAYVKKIGA</sequence>
<dbReference type="GO" id="GO:0009368">
    <property type="term" value="C:endopeptidase Clp complex"/>
    <property type="evidence" value="ECO:0007669"/>
    <property type="project" value="TreeGrafter"/>
</dbReference>